<dbReference type="SUPFAM" id="SSF48264">
    <property type="entry name" value="Cytochrome P450"/>
    <property type="match status" value="1"/>
</dbReference>
<gene>
    <name evidence="3" type="ORF">OG398_07370</name>
</gene>
<name>A0AAU2VL63_9ACTN</name>
<dbReference type="PRINTS" id="PR00359">
    <property type="entry name" value="BP450"/>
</dbReference>
<evidence type="ECO:0000256" key="1">
    <source>
        <dbReference type="ARBA" id="ARBA00010617"/>
    </source>
</evidence>
<dbReference type="PROSITE" id="PS00086">
    <property type="entry name" value="CYTOCHROME_P450"/>
    <property type="match status" value="1"/>
</dbReference>
<dbReference type="GO" id="GO:0004497">
    <property type="term" value="F:monooxygenase activity"/>
    <property type="evidence" value="ECO:0007669"/>
    <property type="project" value="InterPro"/>
</dbReference>
<evidence type="ECO:0000313" key="3">
    <source>
        <dbReference type="EMBL" id="WTW68099.1"/>
    </source>
</evidence>
<dbReference type="AlphaFoldDB" id="A0AAU2VL63"/>
<dbReference type="InterPro" id="IPR017972">
    <property type="entry name" value="Cyt_P450_CS"/>
</dbReference>
<dbReference type="Gene3D" id="1.10.630.10">
    <property type="entry name" value="Cytochrome P450"/>
    <property type="match status" value="1"/>
</dbReference>
<protein>
    <submittedName>
        <fullName evidence="3">Cytochrome P450</fullName>
    </submittedName>
</protein>
<accession>A0AAU2VL63</accession>
<dbReference type="GO" id="GO:0020037">
    <property type="term" value="F:heme binding"/>
    <property type="evidence" value="ECO:0007669"/>
    <property type="project" value="InterPro"/>
</dbReference>
<reference evidence="3" key="1">
    <citation type="submission" date="2022-10" db="EMBL/GenBank/DDBJ databases">
        <title>The complete genomes of actinobacterial strains from the NBC collection.</title>
        <authorList>
            <person name="Joergensen T.S."/>
            <person name="Alvarez Arevalo M."/>
            <person name="Sterndorff E.B."/>
            <person name="Faurdal D."/>
            <person name="Vuksanovic O."/>
            <person name="Mourched A.-S."/>
            <person name="Charusanti P."/>
            <person name="Shaw S."/>
            <person name="Blin K."/>
            <person name="Weber T."/>
        </authorList>
    </citation>
    <scope>NUCLEOTIDE SEQUENCE</scope>
    <source>
        <strain evidence="3">NBC_00008</strain>
    </source>
</reference>
<dbReference type="GO" id="GO:0016705">
    <property type="term" value="F:oxidoreductase activity, acting on paired donors, with incorporation or reduction of molecular oxygen"/>
    <property type="evidence" value="ECO:0007669"/>
    <property type="project" value="InterPro"/>
</dbReference>
<dbReference type="PANTHER" id="PTHR46696:SF1">
    <property type="entry name" value="CYTOCHROME P450 YJIB-RELATED"/>
    <property type="match status" value="1"/>
</dbReference>
<dbReference type="EMBL" id="CP108313">
    <property type="protein sequence ID" value="WTW68099.1"/>
    <property type="molecule type" value="Genomic_DNA"/>
</dbReference>
<organism evidence="3">
    <name type="scientific">Streptomyces sp. NBC_00008</name>
    <dbReference type="NCBI Taxonomy" id="2903610"/>
    <lineage>
        <taxon>Bacteria</taxon>
        <taxon>Bacillati</taxon>
        <taxon>Actinomycetota</taxon>
        <taxon>Actinomycetes</taxon>
        <taxon>Kitasatosporales</taxon>
        <taxon>Streptomycetaceae</taxon>
        <taxon>Streptomyces</taxon>
    </lineage>
</organism>
<comment type="similarity">
    <text evidence="1">Belongs to the cytochrome P450 family.</text>
</comment>
<dbReference type="PANTHER" id="PTHR46696">
    <property type="entry name" value="P450, PUTATIVE (EUROFUNG)-RELATED"/>
    <property type="match status" value="1"/>
</dbReference>
<sequence length="461" mass="49384">MQQPHDPNEIPPPGCPAHGNVQMYGPAFGADPDGHYAHLRTFGLSAPVDIAPDVQVELVTSYDAALYVLQNPASFVRDSRRWNALNEGRVPADSPSLPMMSYRPNALFSDGAAHARLRQAVTDSLATVNELQLVRQTQQSAEYLISRFSAEPRGQAELMAEYAQPLPLLVFSNLFGCPPEIGDRVIAGISGIFEGTPGADEVLGGALSELIALKRRRPAADLTTRLMEHSAQLSDEEVLHQLVTLLSGGTAPLTAAIATSSALYLGEEWQTGLPVEDAVAQTLWNYAPIANYAAHYPVHDVELGGRVLRANDPVLVSFAAANTDPKLTEHRQQLSAKAHLAFGAGPHACPAKDPAFMIAVTGVETLLNRLPDIEMRVPFNTLAWAPTPWSRSLVTLPVRFTPRTVPSATEQDRPRSSGQGAQQSAGPEQRSTAGASGPAGSGSSQQKGGLFSRFLAWTRGE</sequence>
<dbReference type="GO" id="GO:0005506">
    <property type="term" value="F:iron ion binding"/>
    <property type="evidence" value="ECO:0007669"/>
    <property type="project" value="InterPro"/>
</dbReference>
<evidence type="ECO:0000256" key="2">
    <source>
        <dbReference type="SAM" id="MobiDB-lite"/>
    </source>
</evidence>
<feature type="compositionally biased region" description="Low complexity" evidence="2">
    <location>
        <begin position="431"/>
        <end position="452"/>
    </location>
</feature>
<dbReference type="InterPro" id="IPR036396">
    <property type="entry name" value="Cyt_P450_sf"/>
</dbReference>
<proteinExistence type="inferred from homology"/>
<dbReference type="InterPro" id="IPR002397">
    <property type="entry name" value="Cyt_P450_B"/>
</dbReference>
<feature type="compositionally biased region" description="Polar residues" evidence="2">
    <location>
        <begin position="416"/>
        <end position="430"/>
    </location>
</feature>
<feature type="region of interest" description="Disordered" evidence="2">
    <location>
        <begin position="404"/>
        <end position="461"/>
    </location>
</feature>